<evidence type="ECO:0000313" key="3">
    <source>
        <dbReference type="Proteomes" id="UP000247689"/>
    </source>
</evidence>
<dbReference type="SUPFAM" id="SSF55729">
    <property type="entry name" value="Acyl-CoA N-acyltransferases (Nat)"/>
    <property type="match status" value="1"/>
</dbReference>
<dbReference type="RefSeq" id="WP_110200422.1">
    <property type="nucleotide sequence ID" value="NZ_QICH01000001.1"/>
</dbReference>
<accession>A0A318D5A3</accession>
<name>A0A318D5A3_9GAMM</name>
<sequence>MQLQQPNKQHLLQVMEWVRSPKVFNIWAGPGFRFPFTAESFIEDLNLDELETRVLIDPQLDLNNQVQAFGQIYQRLNRTHLGRLVVNPQSHGKGIGTQLVKSLMALGDSLFACDSYSLFVLHSNTRAKELYQRLGFEVAEYPEIMPLADCHYMVKRKGISNE</sequence>
<proteinExistence type="predicted"/>
<dbReference type="CDD" id="cd04301">
    <property type="entry name" value="NAT_SF"/>
    <property type="match status" value="1"/>
</dbReference>
<dbReference type="Gene3D" id="3.40.630.30">
    <property type="match status" value="1"/>
</dbReference>
<dbReference type="AlphaFoldDB" id="A0A318D5A3"/>
<dbReference type="Pfam" id="PF00583">
    <property type="entry name" value="Acetyltransf_1"/>
    <property type="match status" value="1"/>
</dbReference>
<dbReference type="PROSITE" id="PS51186">
    <property type="entry name" value="GNAT"/>
    <property type="match status" value="1"/>
</dbReference>
<protein>
    <submittedName>
        <fullName evidence="2">N-acetyltransferase</fullName>
    </submittedName>
</protein>
<comment type="caution">
    <text evidence="2">The sequence shown here is derived from an EMBL/GenBank/DDBJ whole genome shotgun (WGS) entry which is preliminary data.</text>
</comment>
<dbReference type="Proteomes" id="UP000247689">
    <property type="component" value="Unassembled WGS sequence"/>
</dbReference>
<evidence type="ECO:0000259" key="1">
    <source>
        <dbReference type="PROSITE" id="PS51186"/>
    </source>
</evidence>
<gene>
    <name evidence="2" type="ORF">DL796_04610</name>
</gene>
<organism evidence="2 3">
    <name type="scientific">Kangiella spongicola</name>
    <dbReference type="NCBI Taxonomy" id="796379"/>
    <lineage>
        <taxon>Bacteria</taxon>
        <taxon>Pseudomonadati</taxon>
        <taxon>Pseudomonadota</taxon>
        <taxon>Gammaproteobacteria</taxon>
        <taxon>Kangiellales</taxon>
        <taxon>Kangiellaceae</taxon>
        <taxon>Kangiella</taxon>
    </lineage>
</organism>
<keyword evidence="2" id="KW-0808">Transferase</keyword>
<reference evidence="2 3" key="1">
    <citation type="submission" date="2018-05" db="EMBL/GenBank/DDBJ databases">
        <title>Kangiella spongicola genome sequence.</title>
        <authorList>
            <person name="Maclea K.S."/>
            <person name="Goen A.E."/>
            <person name="Kelley C."/>
            <person name="Underriner A."/>
            <person name="Silverwood T."/>
            <person name="Trachtenberg A.M."/>
        </authorList>
    </citation>
    <scope>NUCLEOTIDE SEQUENCE [LARGE SCALE GENOMIC DNA]</scope>
    <source>
        <strain evidence="2 3">ATCC BAA-2076</strain>
    </source>
</reference>
<evidence type="ECO:0000313" key="2">
    <source>
        <dbReference type="EMBL" id="PXF64426.1"/>
    </source>
</evidence>
<dbReference type="InterPro" id="IPR000182">
    <property type="entry name" value="GNAT_dom"/>
</dbReference>
<dbReference type="GO" id="GO:0016747">
    <property type="term" value="F:acyltransferase activity, transferring groups other than amino-acyl groups"/>
    <property type="evidence" value="ECO:0007669"/>
    <property type="project" value="InterPro"/>
</dbReference>
<feature type="domain" description="N-acetyltransferase" evidence="1">
    <location>
        <begin position="1"/>
        <end position="158"/>
    </location>
</feature>
<dbReference type="InterPro" id="IPR016181">
    <property type="entry name" value="Acyl_CoA_acyltransferase"/>
</dbReference>
<dbReference type="OrthoDB" id="326501at2"/>
<dbReference type="EMBL" id="QICH01000001">
    <property type="protein sequence ID" value="PXF64426.1"/>
    <property type="molecule type" value="Genomic_DNA"/>
</dbReference>
<keyword evidence="3" id="KW-1185">Reference proteome</keyword>